<feature type="transmembrane region" description="Helical" evidence="4">
    <location>
        <begin position="12"/>
        <end position="31"/>
    </location>
</feature>
<dbReference type="GO" id="GO:0005507">
    <property type="term" value="F:copper ion binding"/>
    <property type="evidence" value="ECO:0007669"/>
    <property type="project" value="InterPro"/>
</dbReference>
<dbReference type="CDD" id="cd11020">
    <property type="entry name" value="CuRO_1_CuNIR"/>
    <property type="match status" value="1"/>
</dbReference>
<gene>
    <name evidence="6" type="ORF">A2945_03405</name>
</gene>
<evidence type="ECO:0000313" key="6">
    <source>
        <dbReference type="EMBL" id="OGZ00369.1"/>
    </source>
</evidence>
<dbReference type="CDD" id="cd04208">
    <property type="entry name" value="CuRO_2_CuNIR"/>
    <property type="match status" value="1"/>
</dbReference>
<evidence type="ECO:0000259" key="5">
    <source>
        <dbReference type="Pfam" id="PF07731"/>
    </source>
</evidence>
<dbReference type="InterPro" id="IPR008972">
    <property type="entry name" value="Cupredoxin"/>
</dbReference>
<keyword evidence="2" id="KW-0560">Oxidoreductase</keyword>
<dbReference type="PANTHER" id="PTHR11709">
    <property type="entry name" value="MULTI-COPPER OXIDASE"/>
    <property type="match status" value="1"/>
</dbReference>
<evidence type="ECO:0000256" key="2">
    <source>
        <dbReference type="ARBA" id="ARBA00023002"/>
    </source>
</evidence>
<keyword evidence="4" id="KW-0472">Membrane</keyword>
<dbReference type="Gene3D" id="2.60.40.420">
    <property type="entry name" value="Cupredoxins - blue copper proteins"/>
    <property type="match status" value="2"/>
</dbReference>
<organism evidence="6 7">
    <name type="scientific">Candidatus Liptonbacteria bacterium RIFCSPLOWO2_01_FULL_52_25</name>
    <dbReference type="NCBI Taxonomy" id="1798650"/>
    <lineage>
        <taxon>Bacteria</taxon>
        <taxon>Candidatus Liptoniibacteriota</taxon>
    </lineage>
</organism>
<dbReference type="STRING" id="1798650.A2945_03405"/>
<accession>A0A1G2CG46</accession>
<comment type="caution">
    <text evidence="6">The sequence shown here is derived from an EMBL/GenBank/DDBJ whole genome shotgun (WGS) entry which is preliminary data.</text>
</comment>
<dbReference type="Proteomes" id="UP000178880">
    <property type="component" value="Unassembled WGS sequence"/>
</dbReference>
<dbReference type="AlphaFoldDB" id="A0A1G2CG46"/>
<evidence type="ECO:0000313" key="7">
    <source>
        <dbReference type="Proteomes" id="UP000178880"/>
    </source>
</evidence>
<sequence length="385" mass="41854">MIRKISSGAKEFWIFVGVIILVSGAGVVYIMTRETPRTIKPVSVSDISGRADDLPPPIVRRENQKVIVELETREEVAELAPGVTYEYWTYNGTVPGPFIRVKEGDTVEIRLNHGQEGHRSAAPSHSFAVDTFVVSPAYANGGGHAEEGSDEHAQAGHGKHSIDLHAVLGPGGGAVLTQVADGEMRAFQFKATRPGLYVYHCASPHIPTHVANGMYGLILVEPKEGLAKVDREYYVMQGEWYTAGKVGEQGHQAFSLEKLQQERPEYFTLNGRVGALTGEHALKANVGETIRIFFGVGSHIASNFHVIGAIFDKLYPEGDIISPPHRNVQTTIVPPGGAMMTEFKVEVPGKYLLVDHSLSRAIDRGAVGELMVAGPDRPEIFKAND</sequence>
<protein>
    <submittedName>
        <fullName evidence="6">Nitrite reductase, copper-containing</fullName>
    </submittedName>
</protein>
<dbReference type="Pfam" id="PF07731">
    <property type="entry name" value="Cu-oxidase_2"/>
    <property type="match status" value="1"/>
</dbReference>
<dbReference type="GO" id="GO:0016491">
    <property type="term" value="F:oxidoreductase activity"/>
    <property type="evidence" value="ECO:0007669"/>
    <property type="project" value="UniProtKB-KW"/>
</dbReference>
<feature type="domain" description="Plastocyanin-like" evidence="5">
    <location>
        <begin position="96"/>
        <end position="223"/>
    </location>
</feature>
<proteinExistence type="predicted"/>
<keyword evidence="4" id="KW-1133">Transmembrane helix</keyword>
<dbReference type="SUPFAM" id="SSF49503">
    <property type="entry name" value="Cupredoxins"/>
    <property type="match status" value="2"/>
</dbReference>
<dbReference type="PANTHER" id="PTHR11709:SF394">
    <property type="entry name" value="FI03373P-RELATED"/>
    <property type="match status" value="1"/>
</dbReference>
<dbReference type="InterPro" id="IPR011706">
    <property type="entry name" value="Cu-oxidase_C"/>
</dbReference>
<dbReference type="EMBL" id="MHLA01000001">
    <property type="protein sequence ID" value="OGZ00369.1"/>
    <property type="molecule type" value="Genomic_DNA"/>
</dbReference>
<keyword evidence="4" id="KW-0812">Transmembrane</keyword>
<name>A0A1G2CG46_9BACT</name>
<evidence type="ECO:0000256" key="1">
    <source>
        <dbReference type="ARBA" id="ARBA00022723"/>
    </source>
</evidence>
<dbReference type="InterPro" id="IPR045087">
    <property type="entry name" value="Cu-oxidase_fam"/>
</dbReference>
<keyword evidence="1" id="KW-0479">Metal-binding</keyword>
<evidence type="ECO:0000256" key="3">
    <source>
        <dbReference type="ARBA" id="ARBA00023008"/>
    </source>
</evidence>
<evidence type="ECO:0000256" key="4">
    <source>
        <dbReference type="SAM" id="Phobius"/>
    </source>
</evidence>
<dbReference type="FunFam" id="2.60.40.420:FF:000093">
    <property type="entry name" value="Copper-containing nitrite reductase"/>
    <property type="match status" value="1"/>
</dbReference>
<reference evidence="6 7" key="1">
    <citation type="journal article" date="2016" name="Nat. Commun.">
        <title>Thousands of microbial genomes shed light on interconnected biogeochemical processes in an aquifer system.</title>
        <authorList>
            <person name="Anantharaman K."/>
            <person name="Brown C.T."/>
            <person name="Hug L.A."/>
            <person name="Sharon I."/>
            <person name="Castelle C.J."/>
            <person name="Probst A.J."/>
            <person name="Thomas B.C."/>
            <person name="Singh A."/>
            <person name="Wilkins M.J."/>
            <person name="Karaoz U."/>
            <person name="Brodie E.L."/>
            <person name="Williams K.H."/>
            <person name="Hubbard S.S."/>
            <person name="Banfield J.F."/>
        </authorList>
    </citation>
    <scope>NUCLEOTIDE SEQUENCE [LARGE SCALE GENOMIC DNA]</scope>
</reference>
<keyword evidence="3" id="KW-0186">Copper</keyword>